<sequence length="618" mass="72127">MMWPGFKQWLSNWPSRLVFRYLSTLFLICFAITNYILWTSSQGWDVTEPKGPVTLGPKHPIKKLMADARARHESLLSKRSYDLYDASERYRSRRGRHPPPGFDKWVEAAIASKSIIVEDYFDRIYKDLAPYWALDAHTLARRASAWHWVVKVRNGEATGVGDTTNRVPWLTLWTDLVTEFAKDLPDVDMPINYMDEPRLLVPFEDLSKLVEQERGNRRIAPMREVFTKFKSLSKLDDEKPQPYDPYWYNSSANYWELARVTCDPNAPSRNVQQVSDFKAPVEYPSNWSPEYAYRGYIKNWTASQDPCQQPHLRQMHGSFVAPLSLSTSTELIPLFGGSKLPMNNEILIPGAMYLTADEFYSGGDKMGPAWHAKKTGIVWRGDASGGEPRADVWHRFHRHRLMQMLNGSYVDSVEHEGVKPKTFQLPNPDHYNSTHRATNTLGKWLKEISDCGFKRLLCEKVGCEQFAPYYRELKHMTMKEQYAFKFLPDTDGNSFSARFRGFLRSSSMPLKATIYAEWHDDRLTPWVHFVPFDNTFQDLYPILEFFTDEEAGGDTAARFIAEKGRDWASQVLRREDMRLYTWRLLLEWARVCDEDREKLGFIRDLVEPRKDSIRRYSY</sequence>
<name>A0A0M9F1A3_FUSLA</name>
<proteinExistence type="predicted"/>
<evidence type="ECO:0000313" key="3">
    <source>
        <dbReference type="EMBL" id="KPA43756.1"/>
    </source>
</evidence>
<reference evidence="3 4" key="1">
    <citation type="submission" date="2015-04" db="EMBL/GenBank/DDBJ databases">
        <title>The draft genome sequence of Fusarium langsethiae, a T-2/HT-2 mycotoxin producer.</title>
        <authorList>
            <person name="Lysoe E."/>
            <person name="Divon H.H."/>
            <person name="Terzi V."/>
            <person name="Orru L."/>
            <person name="Lamontanara A."/>
            <person name="Kolseth A.-K."/>
            <person name="Frandsen R.J."/>
            <person name="Nielsen K."/>
            <person name="Thrane U."/>
        </authorList>
    </citation>
    <scope>NUCLEOTIDE SEQUENCE [LARGE SCALE GENOMIC DNA]</scope>
    <source>
        <strain evidence="3 4">Fl201059</strain>
    </source>
</reference>
<keyword evidence="1" id="KW-0472">Membrane</keyword>
<keyword evidence="1" id="KW-0812">Transmembrane</keyword>
<dbReference type="EMBL" id="JXCE01000036">
    <property type="protein sequence ID" value="KPA43756.1"/>
    <property type="molecule type" value="Genomic_DNA"/>
</dbReference>
<protein>
    <submittedName>
        <fullName evidence="3">Beta--xylosyltransferase 1</fullName>
    </submittedName>
</protein>
<dbReference type="Proteomes" id="UP000037904">
    <property type="component" value="Unassembled WGS sequence"/>
</dbReference>
<feature type="transmembrane region" description="Helical" evidence="1">
    <location>
        <begin position="21"/>
        <end position="38"/>
    </location>
</feature>
<dbReference type="InterPro" id="IPR006598">
    <property type="entry name" value="CAP10"/>
</dbReference>
<evidence type="ECO:0000313" key="4">
    <source>
        <dbReference type="Proteomes" id="UP000037904"/>
    </source>
</evidence>
<dbReference type="AlphaFoldDB" id="A0A0M9F1A3"/>
<dbReference type="Pfam" id="PF05686">
    <property type="entry name" value="Glyco_transf_90"/>
    <property type="match status" value="1"/>
</dbReference>
<evidence type="ECO:0000259" key="2">
    <source>
        <dbReference type="SMART" id="SM00672"/>
    </source>
</evidence>
<evidence type="ECO:0000256" key="1">
    <source>
        <dbReference type="SAM" id="Phobius"/>
    </source>
</evidence>
<dbReference type="SMART" id="SM00672">
    <property type="entry name" value="CAP10"/>
    <property type="match status" value="1"/>
</dbReference>
<dbReference type="PANTHER" id="PTHR12203:SF22">
    <property type="entry name" value="CAPSULE ASSOCIATED PROTEIN"/>
    <property type="match status" value="1"/>
</dbReference>
<dbReference type="GO" id="GO:0016740">
    <property type="term" value="F:transferase activity"/>
    <property type="evidence" value="ECO:0007669"/>
    <property type="project" value="UniProtKB-KW"/>
</dbReference>
<feature type="domain" description="Glycosyl transferase CAP10" evidence="2">
    <location>
        <begin position="322"/>
        <end position="595"/>
    </location>
</feature>
<accession>A0A0M9F1A3</accession>
<organism evidence="3 4">
    <name type="scientific">Fusarium langsethiae</name>
    <dbReference type="NCBI Taxonomy" id="179993"/>
    <lineage>
        <taxon>Eukaryota</taxon>
        <taxon>Fungi</taxon>
        <taxon>Dikarya</taxon>
        <taxon>Ascomycota</taxon>
        <taxon>Pezizomycotina</taxon>
        <taxon>Sordariomycetes</taxon>
        <taxon>Hypocreomycetidae</taxon>
        <taxon>Hypocreales</taxon>
        <taxon>Nectriaceae</taxon>
        <taxon>Fusarium</taxon>
    </lineage>
</organism>
<dbReference type="InterPro" id="IPR051091">
    <property type="entry name" value="O-Glucosyltr/Glycosyltrsf_90"/>
</dbReference>
<keyword evidence="3" id="KW-0808">Transferase</keyword>
<dbReference type="OrthoDB" id="541052at2759"/>
<comment type="caution">
    <text evidence="3">The sequence shown here is derived from an EMBL/GenBank/DDBJ whole genome shotgun (WGS) entry which is preliminary data.</text>
</comment>
<keyword evidence="1" id="KW-1133">Transmembrane helix</keyword>
<keyword evidence="4" id="KW-1185">Reference proteome</keyword>
<dbReference type="PANTHER" id="PTHR12203">
    <property type="entry name" value="KDEL LYS-ASP-GLU-LEU CONTAINING - RELATED"/>
    <property type="match status" value="1"/>
</dbReference>
<gene>
    <name evidence="3" type="ORF">FLAG1_03265</name>
</gene>